<keyword evidence="2" id="KW-1185">Reference proteome</keyword>
<sequence length="140" mass="15897">MKNTTHLIITIPSGIYYEGDVEIVTLKTATGYMGIQPNISPIFSSIEIGTLTIGWNNSDNSEKYYIGGGLVYAENKKINIITDDIIKVSEIDILRAQKEKEELEKIISQSNKDNVDITKLETKLKKTLYRIESYNFMNNK</sequence>
<protein>
    <submittedName>
        <fullName evidence="1">ATP synthase F1 subunit epsilon</fullName>
    </submittedName>
</protein>
<dbReference type="EMBL" id="CP114370">
    <property type="protein sequence ID" value="WBP83866.1"/>
    <property type="molecule type" value="Genomic_DNA"/>
</dbReference>
<reference evidence="1" key="1">
    <citation type="submission" date="2022-12" db="EMBL/GenBank/DDBJ databases">
        <authorList>
            <consortium name="Asia Pacific Centre for Animal Health"/>
            <person name="Klose S.M."/>
            <person name="Legione A.R."/>
            <person name="Monotti I."/>
            <person name="Bushell R."/>
            <person name="Marenda M.S."/>
            <person name="Sugiyama T."/>
            <person name="Browning G.F."/>
            <person name="Vaz P.K."/>
        </authorList>
    </citation>
    <scope>NUCLEOTIDE SEQUENCE</scope>
    <source>
        <strain evidence="1">Felid995</strain>
    </source>
</reference>
<evidence type="ECO:0000313" key="2">
    <source>
        <dbReference type="Proteomes" id="UP001213039"/>
    </source>
</evidence>
<dbReference type="Proteomes" id="UP001213039">
    <property type="component" value="Chromosome"/>
</dbReference>
<organism evidence="1 2">
    <name type="scientific">Mycoplasmopsis edwardii</name>
    <dbReference type="NCBI Taxonomy" id="53558"/>
    <lineage>
        <taxon>Bacteria</taxon>
        <taxon>Bacillati</taxon>
        <taxon>Mycoplasmatota</taxon>
        <taxon>Mycoplasmoidales</taxon>
        <taxon>Metamycoplasmataceae</taxon>
        <taxon>Mycoplasmopsis</taxon>
    </lineage>
</organism>
<accession>A0ACD4PGV2</accession>
<proteinExistence type="predicted"/>
<evidence type="ECO:0000313" key="1">
    <source>
        <dbReference type="EMBL" id="WBP83866.1"/>
    </source>
</evidence>
<name>A0ACD4PGV2_9BACT</name>
<gene>
    <name evidence="1" type="primary">atpC</name>
    <name evidence="1" type="ORF">Me_995_000492</name>
</gene>